<accession>A0A6U5LNG5</accession>
<gene>
    <name evidence="1" type="ORF">CHYS00102_LOCUS28699</name>
    <name evidence="2" type="ORF">CHYS00102_LOCUS28700</name>
</gene>
<dbReference type="SUPFAM" id="SSF81383">
    <property type="entry name" value="F-box domain"/>
    <property type="match status" value="1"/>
</dbReference>
<organism evidence="1">
    <name type="scientific">Corethron hystrix</name>
    <dbReference type="NCBI Taxonomy" id="216773"/>
    <lineage>
        <taxon>Eukaryota</taxon>
        <taxon>Sar</taxon>
        <taxon>Stramenopiles</taxon>
        <taxon>Ochrophyta</taxon>
        <taxon>Bacillariophyta</taxon>
        <taxon>Coscinodiscophyceae</taxon>
        <taxon>Corethrophycidae</taxon>
        <taxon>Corethrales</taxon>
        <taxon>Corethraceae</taxon>
        <taxon>Corethron</taxon>
    </lineage>
</organism>
<evidence type="ECO:0008006" key="3">
    <source>
        <dbReference type="Google" id="ProtNLM"/>
    </source>
</evidence>
<dbReference type="AlphaFoldDB" id="A0A6U5LNG5"/>
<reference evidence="1" key="1">
    <citation type="submission" date="2021-01" db="EMBL/GenBank/DDBJ databases">
        <authorList>
            <person name="Corre E."/>
            <person name="Pelletier E."/>
            <person name="Niang G."/>
            <person name="Scheremetjew M."/>
            <person name="Finn R."/>
            <person name="Kale V."/>
            <person name="Holt S."/>
            <person name="Cochrane G."/>
            <person name="Meng A."/>
            <person name="Brown T."/>
            <person name="Cohen L."/>
        </authorList>
    </citation>
    <scope>NUCLEOTIDE SEQUENCE</scope>
    <source>
        <strain evidence="1">308</strain>
    </source>
</reference>
<evidence type="ECO:0000313" key="2">
    <source>
        <dbReference type="EMBL" id="CAD8901481.1"/>
    </source>
</evidence>
<dbReference type="InterPro" id="IPR036047">
    <property type="entry name" value="F-box-like_dom_sf"/>
</dbReference>
<dbReference type="EMBL" id="HBFR01039250">
    <property type="protein sequence ID" value="CAD8901480.1"/>
    <property type="molecule type" value="Transcribed_RNA"/>
</dbReference>
<name>A0A6U5LNG5_9STRA</name>
<dbReference type="EMBL" id="HBFR01039251">
    <property type="protein sequence ID" value="CAD8901481.1"/>
    <property type="molecule type" value="Transcribed_RNA"/>
</dbReference>
<evidence type="ECO:0000313" key="1">
    <source>
        <dbReference type="EMBL" id="CAD8901480.1"/>
    </source>
</evidence>
<proteinExistence type="predicted"/>
<protein>
    <recommendedName>
        <fullName evidence="3">F-box domain-containing protein</fullName>
    </recommendedName>
</protein>
<sequence>MISSPSSSISSIPVEILSRIFSYISANPEKAHLPISSVSHIFRRVWLQNGKIDRAPPALLLTRPLSSSDGSCGLYPLPWTAYLPPRPPPPSGPDGLPLPLLSSALLSYYVASGYVPSPCLLRAVALRGDVGGMRLVLLRHPSAIDPEAAARRVEIATVAGSAGHVDLLAFLVEELGWPWDPAAVFAEAVENNHEGVVAFVEGRMGRASRARLDYDRCLPYGEGMPSC</sequence>